<keyword evidence="2" id="KW-1185">Reference proteome</keyword>
<dbReference type="KEGG" id="ebla:JGUZn3_21030"/>
<dbReference type="EMBL" id="CP060244">
    <property type="protein sequence ID" value="QNT79306.1"/>
    <property type="molecule type" value="Genomic_DNA"/>
</dbReference>
<evidence type="ECO:0008006" key="3">
    <source>
        <dbReference type="Google" id="ProtNLM"/>
    </source>
</evidence>
<dbReference type="InterPro" id="IPR021808">
    <property type="entry name" value="DUF3383"/>
</dbReference>
<evidence type="ECO:0000313" key="2">
    <source>
        <dbReference type="Proteomes" id="UP000516349"/>
    </source>
</evidence>
<protein>
    <recommendedName>
        <fullName evidence="3">DUF3383 domain-containing protein</fullName>
    </recommendedName>
</protein>
<evidence type="ECO:0000313" key="1">
    <source>
        <dbReference type="EMBL" id="QNT79306.1"/>
    </source>
</evidence>
<dbReference type="RefSeq" id="WP_203413483.1">
    <property type="nucleotide sequence ID" value="NZ_CP060244.1"/>
</dbReference>
<dbReference type="Pfam" id="PF11863">
    <property type="entry name" value="DUF3383"/>
    <property type="match status" value="1"/>
</dbReference>
<organism evidence="1 2">
    <name type="scientific">Entomobacter blattae</name>
    <dbReference type="NCBI Taxonomy" id="2762277"/>
    <lineage>
        <taxon>Bacteria</taxon>
        <taxon>Pseudomonadati</taxon>
        <taxon>Pseudomonadota</taxon>
        <taxon>Alphaproteobacteria</taxon>
        <taxon>Acetobacterales</taxon>
        <taxon>Acetobacteraceae</taxon>
        <taxon>Entomobacter</taxon>
    </lineage>
</organism>
<proteinExistence type="predicted"/>
<accession>A0A7H1NU46</accession>
<dbReference type="Proteomes" id="UP000516349">
    <property type="component" value="Chromosome"/>
</dbReference>
<reference evidence="1 2" key="1">
    <citation type="submission" date="2020-08" db="EMBL/GenBank/DDBJ databases">
        <title>Complete genome sequence of Entomobacter blattae G55GP.</title>
        <authorList>
            <person name="Poehlein A."/>
            <person name="Guzman J."/>
            <person name="Daniel R."/>
            <person name="Vilcinskas A."/>
        </authorList>
    </citation>
    <scope>NUCLEOTIDE SEQUENCE [LARGE SCALE GENOMIC DNA]</scope>
    <source>
        <strain evidence="1 2">G55GP</strain>
    </source>
</reference>
<dbReference type="AlphaFoldDB" id="A0A7H1NU46"/>
<sequence length="498" mass="53884">MSIELNDIVQIDPKVLPVGQSQNTLVGLMLSQNAAIPNGVVLSFTTAEDIGHKLGYDSLEYRQAQVYFRGFTGSTNLPNELLVAFFPTTSTSAYLEGGDLSGMTLTELQSLSGSLAIIVDGINYTADNLVFSSVRSFSDAADYISANMQHAGGDPLIVNFSSGNNGFVISSAKTGSESSVGFAATGTTLAAPLRLTSLTGAVQSLAADNPSPDSIMTAIRHKNQKWATFFCAFDPADLKTPLAQWTDAQNRAVMAILHDTSEAITSQPVGQTWAERIKTLQFNGIFPIYHDPLHAAFVASIPACLDFTATDGRYTFAFRRQTGLAASVNDMRVANILESKGYNFYGDYASSTQAFNFLYPGSVTGEWLWADSYIDQIWLNRAFRAALVNLLINKGNIPYNTTGSAFIENAMQSTINQALAFGAIRPNITLSDEQKQNISAKYGQAAVNALQTRGWFLSVRAEAVAPQARVLRASPPCEFYYVDGQSVQRIHLASIEVQ</sequence>
<gene>
    <name evidence="1" type="ORF">JGUZn3_21030</name>
</gene>
<name>A0A7H1NU46_9PROT</name>